<sequence length="29" mass="3334">MIFVIIKLAMPFKMKWSHSNGSLLSLEVI</sequence>
<reference evidence="1" key="1">
    <citation type="journal article" date="2021" name="Proc. Natl. Acad. Sci. U.S.A.">
        <title>A Catalog of Tens of Thousands of Viruses from Human Metagenomes Reveals Hidden Associations with Chronic Diseases.</title>
        <authorList>
            <person name="Tisza M.J."/>
            <person name="Buck C.B."/>
        </authorList>
    </citation>
    <scope>NUCLEOTIDE SEQUENCE</scope>
    <source>
        <strain evidence="1">CtwWa4</strain>
    </source>
</reference>
<organism evidence="1">
    <name type="scientific">Siphoviridae sp. ctwWa4</name>
    <dbReference type="NCBI Taxonomy" id="2826517"/>
    <lineage>
        <taxon>Viruses</taxon>
        <taxon>Duplodnaviria</taxon>
        <taxon>Heunggongvirae</taxon>
        <taxon>Uroviricota</taxon>
        <taxon>Caudoviricetes</taxon>
    </lineage>
</organism>
<accession>A0A8S5NBL1</accession>
<proteinExistence type="predicted"/>
<protein>
    <submittedName>
        <fullName evidence="1">Uncharacterized protein</fullName>
    </submittedName>
</protein>
<dbReference type="EMBL" id="BK015126">
    <property type="protein sequence ID" value="DAD92025.1"/>
    <property type="molecule type" value="Genomic_DNA"/>
</dbReference>
<evidence type="ECO:0000313" key="1">
    <source>
        <dbReference type="EMBL" id="DAD92025.1"/>
    </source>
</evidence>
<name>A0A8S5NBL1_9CAUD</name>